<dbReference type="Pfam" id="PF00041">
    <property type="entry name" value="fn3"/>
    <property type="match status" value="3"/>
</dbReference>
<dbReference type="OrthoDB" id="428111at2759"/>
<dbReference type="AlphaFoldDB" id="A0A813P4K5"/>
<comment type="caution">
    <text evidence="8">The sequence shown here is derived from an EMBL/GenBank/DDBJ whole genome shotgun (WGS) entry which is preliminary data.</text>
</comment>
<evidence type="ECO:0000256" key="2">
    <source>
        <dbReference type="ARBA" id="ARBA00023157"/>
    </source>
</evidence>
<dbReference type="EMBL" id="CAJNOC010000339">
    <property type="protein sequence ID" value="CAF0747508.1"/>
    <property type="molecule type" value="Genomic_DNA"/>
</dbReference>
<dbReference type="CDD" id="cd00063">
    <property type="entry name" value="FN3"/>
    <property type="match status" value="3"/>
</dbReference>
<evidence type="ECO:0000256" key="4">
    <source>
        <dbReference type="SAM" id="Phobius"/>
    </source>
</evidence>
<dbReference type="SUPFAM" id="SSF48726">
    <property type="entry name" value="Immunoglobulin"/>
    <property type="match status" value="5"/>
</dbReference>
<keyword evidence="2" id="KW-1015">Disulfide bond</keyword>
<dbReference type="GO" id="GO:0005886">
    <property type="term" value="C:plasma membrane"/>
    <property type="evidence" value="ECO:0007669"/>
    <property type="project" value="TreeGrafter"/>
</dbReference>
<feature type="domain" description="Fibronectin type-III" evidence="7">
    <location>
        <begin position="629"/>
        <end position="723"/>
    </location>
</feature>
<evidence type="ECO:0000256" key="5">
    <source>
        <dbReference type="SAM" id="SignalP"/>
    </source>
</evidence>
<keyword evidence="4" id="KW-1133">Transmembrane helix</keyword>
<feature type="domain" description="Ig-like" evidence="6">
    <location>
        <begin position="211"/>
        <end position="295"/>
    </location>
</feature>
<dbReference type="Proteomes" id="UP000663879">
    <property type="component" value="Unassembled WGS sequence"/>
</dbReference>
<dbReference type="InterPro" id="IPR013098">
    <property type="entry name" value="Ig_I-set"/>
</dbReference>
<dbReference type="InterPro" id="IPR013783">
    <property type="entry name" value="Ig-like_fold"/>
</dbReference>
<feature type="transmembrane region" description="Helical" evidence="4">
    <location>
        <begin position="839"/>
        <end position="864"/>
    </location>
</feature>
<gene>
    <name evidence="8" type="ORF">OXX778_LOCUS3732</name>
</gene>
<dbReference type="FunFam" id="2.60.40.10:FF:000032">
    <property type="entry name" value="palladin isoform X1"/>
    <property type="match status" value="2"/>
</dbReference>
<keyword evidence="9" id="KW-1185">Reference proteome</keyword>
<dbReference type="PROSITE" id="PS50853">
    <property type="entry name" value="FN3"/>
    <property type="match status" value="3"/>
</dbReference>
<keyword evidence="5" id="KW-0732">Signal</keyword>
<sequence length="1177" mass="133606">MFFVIFLPLLISLVKCSLPRIELHPNSLIVNISDPVTLECRALGEPKPKITWFKDGQLINIDHHKSKYTLIHESNLFIFSAALGKFNKSDSGVYYCKAENEHGSVTSHNATLSITFLKDDFRDAPKSRQVNSGTQVIMECKAPKGQPEPQIYWLKNNQPLTLGHNYIQYPNGTLLILNTSLNENGEYVCIARNDAGFKRTPPAYLNVFEKPNIINHPDNSKFNYGERVELKCDATGFPKPQIEWKKDNSFENIPQKFIIQDNVLIIPGIDYEDEAEYTCVATNQLASVEHKFFISVYERPSFNKLLPNITVGIEGKSLVIECNARGRPQPVIYWAKSAQYQTPITQDDFVILENGNLFIEKLSKKYEGIYLCQASNEFGNIESKTSLQVKSIQLKPPPIILYQPQNQTIPINTQANLECFYSSEEKVTIKWFKDNKELNLINSLKYRVLESGELIINLVQKIDSGFYSCSVGNSNGETKSFISYLNVENPNNQFIEFQRNHESTALPSPPSRPVIFKITPRGVTLSWQGSSHSGHSQIKNFIIEYFSPEWLSVSSGWTILTDDIPPHVTSYQINNLNPDTYYMFTIRARNSQGYGPASQHTELIRTQFEPVFSYSNNRNDLLEKALTGEIIQLNEPAEVLTSTSINITWKLFKSAYLIQGFYIKYKPIGQKEYLIEDLPTNKYSYFVLNNLQKYTTYEILVEPYSGSIKGSESNVIQAKTLEDIPSHSPVNLQLEIINQNSISIKWQPAPIAYSNGIILGYRITCIANETKYNLNLNTNSTTRAIIIGNLINGMKYCVKIAAFNKIGNGPYTALKCLELKSEKLVTEVGNLSSIIQESWFLGLISLILGTLVLLCVLYVVWLFYKRRLLIKKSNSKKYLSNNSTLLSDSRIDKNGNRYKLVGNDTQVWLDTMSDKKNPPSPGPQYAEVYAPANPYATSGVFINGTEQNLYNILSYQQQTMPNMINSSYTIKLLNEPEQKKLIKYLQSTQSQSNTPKVPIKLQQRVKSVENSHLTVNMTQAQLINLINSQYGYQPSVPMVPPPSIPPYVQTWSDPNSNSSSLVSNLTSNSTLSRNGSTFTAQQYVNRIRNNNVQTTTTAQDYSSISPDDELVPADEFRYITQKRKNQQAHEEETEAYLNLESPEQQTTTQNKKFMFLNQPSLNQNEIYISDDMPQTVL</sequence>
<reference evidence="8" key="1">
    <citation type="submission" date="2021-02" db="EMBL/GenBank/DDBJ databases">
        <authorList>
            <person name="Nowell W R."/>
        </authorList>
    </citation>
    <scope>NUCLEOTIDE SEQUENCE</scope>
    <source>
        <strain evidence="8">Ploen Becks lab</strain>
    </source>
</reference>
<dbReference type="SMART" id="SM00408">
    <property type="entry name" value="IGc2"/>
    <property type="match status" value="5"/>
</dbReference>
<dbReference type="SUPFAM" id="SSF49265">
    <property type="entry name" value="Fibronectin type III"/>
    <property type="match status" value="2"/>
</dbReference>
<evidence type="ECO:0000256" key="3">
    <source>
        <dbReference type="ARBA" id="ARBA00023319"/>
    </source>
</evidence>
<dbReference type="Gene3D" id="2.60.40.10">
    <property type="entry name" value="Immunoglobulins"/>
    <property type="match status" value="8"/>
</dbReference>
<dbReference type="FunFam" id="2.60.40.10:FF:000189">
    <property type="entry name" value="Neogenin isoform 3"/>
    <property type="match status" value="1"/>
</dbReference>
<name>A0A813P4K5_9BILA</name>
<dbReference type="PANTHER" id="PTHR44170">
    <property type="entry name" value="PROTEIN SIDEKICK"/>
    <property type="match status" value="1"/>
</dbReference>
<evidence type="ECO:0000256" key="1">
    <source>
        <dbReference type="ARBA" id="ARBA00022737"/>
    </source>
</evidence>
<feature type="domain" description="Fibronectin type-III" evidence="7">
    <location>
        <begin position="509"/>
        <end position="609"/>
    </location>
</feature>
<keyword evidence="4" id="KW-0812">Transmembrane</keyword>
<accession>A0A813P4K5</accession>
<organism evidence="8 9">
    <name type="scientific">Brachionus calyciflorus</name>
    <dbReference type="NCBI Taxonomy" id="104777"/>
    <lineage>
        <taxon>Eukaryota</taxon>
        <taxon>Metazoa</taxon>
        <taxon>Spiralia</taxon>
        <taxon>Gnathifera</taxon>
        <taxon>Rotifera</taxon>
        <taxon>Eurotatoria</taxon>
        <taxon>Monogononta</taxon>
        <taxon>Pseudotrocha</taxon>
        <taxon>Ploima</taxon>
        <taxon>Brachionidae</taxon>
        <taxon>Brachionus</taxon>
    </lineage>
</organism>
<dbReference type="GO" id="GO:0098609">
    <property type="term" value="P:cell-cell adhesion"/>
    <property type="evidence" value="ECO:0007669"/>
    <property type="project" value="TreeGrafter"/>
</dbReference>
<keyword evidence="4" id="KW-0472">Membrane</keyword>
<dbReference type="InterPro" id="IPR007110">
    <property type="entry name" value="Ig-like_dom"/>
</dbReference>
<dbReference type="InterPro" id="IPR036179">
    <property type="entry name" value="Ig-like_dom_sf"/>
</dbReference>
<feature type="domain" description="Fibronectin type-III" evidence="7">
    <location>
        <begin position="728"/>
        <end position="822"/>
    </location>
</feature>
<evidence type="ECO:0000259" key="6">
    <source>
        <dbReference type="PROSITE" id="PS50835"/>
    </source>
</evidence>
<feature type="domain" description="Ig-like" evidence="6">
    <location>
        <begin position="300"/>
        <end position="388"/>
    </location>
</feature>
<feature type="domain" description="Ig-like" evidence="6">
    <location>
        <begin position="19"/>
        <end position="113"/>
    </location>
</feature>
<protein>
    <submittedName>
        <fullName evidence="8">Uncharacterized protein</fullName>
    </submittedName>
</protein>
<dbReference type="InterPro" id="IPR036116">
    <property type="entry name" value="FN3_sf"/>
</dbReference>
<feature type="chain" id="PRO_5032739631" evidence="5">
    <location>
        <begin position="17"/>
        <end position="1177"/>
    </location>
</feature>
<dbReference type="PANTHER" id="PTHR44170:SF56">
    <property type="entry name" value="FIBRONECTIN TYPE-III DOMAIN-CONTAINING PROTEIN"/>
    <property type="match status" value="1"/>
</dbReference>
<dbReference type="Pfam" id="PF13927">
    <property type="entry name" value="Ig_3"/>
    <property type="match status" value="4"/>
</dbReference>
<dbReference type="InterPro" id="IPR003598">
    <property type="entry name" value="Ig_sub2"/>
</dbReference>
<evidence type="ECO:0000313" key="8">
    <source>
        <dbReference type="EMBL" id="CAF0747508.1"/>
    </source>
</evidence>
<dbReference type="SMART" id="SM00409">
    <property type="entry name" value="IG"/>
    <property type="match status" value="6"/>
</dbReference>
<dbReference type="GO" id="GO:0007411">
    <property type="term" value="P:axon guidance"/>
    <property type="evidence" value="ECO:0007669"/>
    <property type="project" value="TreeGrafter"/>
</dbReference>
<dbReference type="SMART" id="SM00060">
    <property type="entry name" value="FN3"/>
    <property type="match status" value="3"/>
</dbReference>
<dbReference type="GO" id="GO:0030424">
    <property type="term" value="C:axon"/>
    <property type="evidence" value="ECO:0007669"/>
    <property type="project" value="TreeGrafter"/>
</dbReference>
<feature type="domain" description="Ig-like" evidence="6">
    <location>
        <begin position="397"/>
        <end position="483"/>
    </location>
</feature>
<feature type="domain" description="Ig-like" evidence="6">
    <location>
        <begin position="119"/>
        <end position="206"/>
    </location>
</feature>
<dbReference type="PROSITE" id="PS50835">
    <property type="entry name" value="IG_LIKE"/>
    <property type="match status" value="5"/>
</dbReference>
<dbReference type="InterPro" id="IPR003599">
    <property type="entry name" value="Ig_sub"/>
</dbReference>
<evidence type="ECO:0000313" key="9">
    <source>
        <dbReference type="Proteomes" id="UP000663879"/>
    </source>
</evidence>
<dbReference type="Pfam" id="PF07679">
    <property type="entry name" value="I-set"/>
    <property type="match status" value="1"/>
</dbReference>
<proteinExistence type="predicted"/>
<dbReference type="InterPro" id="IPR003961">
    <property type="entry name" value="FN3_dom"/>
</dbReference>
<feature type="signal peptide" evidence="5">
    <location>
        <begin position="1"/>
        <end position="16"/>
    </location>
</feature>
<keyword evidence="1" id="KW-0677">Repeat</keyword>
<keyword evidence="3" id="KW-0393">Immunoglobulin domain</keyword>
<evidence type="ECO:0000259" key="7">
    <source>
        <dbReference type="PROSITE" id="PS50853"/>
    </source>
</evidence>